<reference evidence="1 2" key="1">
    <citation type="submission" date="2021-03" db="EMBL/GenBank/DDBJ databases">
        <title>Antimicrobial resistance genes in bacteria isolated from Japanese honey, and their potential for conferring macrolide and lincosamide resistance in the American foulbrood pathogen Paenibacillus larvae.</title>
        <authorList>
            <person name="Okamoto M."/>
            <person name="Kumagai M."/>
            <person name="Kanamori H."/>
            <person name="Takamatsu D."/>
        </authorList>
    </citation>
    <scope>NUCLEOTIDE SEQUENCE [LARGE SCALE GENOMIC DNA]</scope>
    <source>
        <strain evidence="1 2">J41TS12</strain>
    </source>
</reference>
<sequence>MRFMKKAAVLMIPIALIIAAAVIYLVSLSGTRLDMDGNNIRGIRIEQQPEFYNIGPISVTNEAEIKLITDYLNALELKSPNHNPNEYVGSAFIFTIVNKDGTERTIVHFGNKFLRANDEWYEISYEQASRFDEDIYPNLEATYEHFHHVE</sequence>
<dbReference type="Proteomes" id="UP000681162">
    <property type="component" value="Unassembled WGS sequence"/>
</dbReference>
<gene>
    <name evidence="1" type="ORF">J41TS12_08320</name>
</gene>
<dbReference type="AlphaFoldDB" id="A0A919XPF2"/>
<comment type="caution">
    <text evidence="1">The sequence shown here is derived from an EMBL/GenBank/DDBJ whole genome shotgun (WGS) entry which is preliminary data.</text>
</comment>
<dbReference type="EMBL" id="BORR01000002">
    <property type="protein sequence ID" value="GIO35971.1"/>
    <property type="molecule type" value="Genomic_DNA"/>
</dbReference>
<evidence type="ECO:0000313" key="2">
    <source>
        <dbReference type="Proteomes" id="UP000681162"/>
    </source>
</evidence>
<evidence type="ECO:0000313" key="1">
    <source>
        <dbReference type="EMBL" id="GIO35971.1"/>
    </source>
</evidence>
<accession>A0A919XPF2</accession>
<organism evidence="1 2">
    <name type="scientific">Paenibacillus antibioticophila</name>
    <dbReference type="NCBI Taxonomy" id="1274374"/>
    <lineage>
        <taxon>Bacteria</taxon>
        <taxon>Bacillati</taxon>
        <taxon>Bacillota</taxon>
        <taxon>Bacilli</taxon>
        <taxon>Bacillales</taxon>
        <taxon>Paenibacillaceae</taxon>
        <taxon>Paenibacillus</taxon>
    </lineage>
</organism>
<protein>
    <submittedName>
        <fullName evidence="1">Uncharacterized protein</fullName>
    </submittedName>
</protein>
<proteinExistence type="predicted"/>
<keyword evidence="2" id="KW-1185">Reference proteome</keyword>
<name>A0A919XPF2_9BACL</name>